<protein>
    <recommendedName>
        <fullName evidence="4">NAD(P)-binding domain-containing protein</fullName>
    </recommendedName>
</protein>
<keyword evidence="6" id="KW-1185">Reference proteome</keyword>
<reference evidence="5 6" key="1">
    <citation type="submission" date="2018-10" db="EMBL/GenBank/DDBJ databases">
        <title>Pan-genome distribution and transcriptional activeness of fungal secondary metabolism genes in Aspergillus section Fumigati.</title>
        <authorList>
            <person name="Takahashi H."/>
            <person name="Umemura M."/>
            <person name="Ninomiya A."/>
            <person name="Kusuya Y."/>
            <person name="Urayama S."/>
            <person name="Shimizu M."/>
            <person name="Watanabe A."/>
            <person name="Kamei K."/>
            <person name="Yaguchi T."/>
            <person name="Hagiwara D."/>
        </authorList>
    </citation>
    <scope>NUCLEOTIDE SEQUENCE [LARGE SCALE GENOMIC DNA]</scope>
    <source>
        <strain evidence="5 6">IFM 55266</strain>
    </source>
</reference>
<dbReference type="GeneID" id="67005679"/>
<sequence length="297" mass="31948">MSSIQKVALFGKGFLGSAVLEHLVNAGFTVTVFTRSRDSLQGIPAGVNVAEVDYSSVESLEIALRGHDAVVSTLAPLAIPFQKPAIDASILAGVRRFIPADFGALTVDPRAHELPNHGRVLDIQQYLREKASCGELEYTLFAVGPFLDNVLSKPFALNYESHTAVIYDDGNHPFSTTSVDTIGKAVAAALKNASATRNRVLRIHDAVLTQQKLLALARKYAAPGVVWMESRVDAEVELASAIERVTTGDLSPPALLAVIRAAVLGGKYKAEYKDVDNEFLGLGFLSDSELEKKFSNP</sequence>
<dbReference type="SUPFAM" id="SSF51735">
    <property type="entry name" value="NAD(P)-binding Rossmann-fold domains"/>
    <property type="match status" value="1"/>
</dbReference>
<dbReference type="OrthoDB" id="9974981at2759"/>
<dbReference type="Proteomes" id="UP001043456">
    <property type="component" value="Unassembled WGS sequence"/>
</dbReference>
<dbReference type="CDD" id="cd05259">
    <property type="entry name" value="PCBER_SDR_a"/>
    <property type="match status" value="1"/>
</dbReference>
<evidence type="ECO:0000256" key="1">
    <source>
        <dbReference type="ARBA" id="ARBA00005725"/>
    </source>
</evidence>
<dbReference type="Pfam" id="PF13460">
    <property type="entry name" value="NAD_binding_10"/>
    <property type="match status" value="1"/>
</dbReference>
<dbReference type="PANTHER" id="PTHR47706:SF1">
    <property type="entry name" value="CIPA-LIKE, PUTATIVE (AFU_ORTHOLOGUE AFUA_1G12460)-RELATED"/>
    <property type="match status" value="1"/>
</dbReference>
<evidence type="ECO:0000259" key="4">
    <source>
        <dbReference type="Pfam" id="PF13460"/>
    </source>
</evidence>
<comment type="caution">
    <text evidence="5">The sequence shown here is derived from an EMBL/GenBank/DDBJ whole genome shotgun (WGS) entry which is preliminary data.</text>
</comment>
<dbReference type="InterPro" id="IPR045312">
    <property type="entry name" value="PCBER-like"/>
</dbReference>
<comment type="similarity">
    <text evidence="1">Belongs to the NmrA-type oxidoreductase family. Isoflavone reductase subfamily.</text>
</comment>
<dbReference type="InterPro" id="IPR051609">
    <property type="entry name" value="NmrA/Isoflavone_reductase-like"/>
</dbReference>
<dbReference type="Gene3D" id="3.40.50.720">
    <property type="entry name" value="NAD(P)-binding Rossmann-like Domain"/>
    <property type="match status" value="1"/>
</dbReference>
<evidence type="ECO:0000256" key="2">
    <source>
        <dbReference type="ARBA" id="ARBA00022857"/>
    </source>
</evidence>
<dbReference type="RefSeq" id="XP_043158898.1">
    <property type="nucleotide sequence ID" value="XM_043302963.1"/>
</dbReference>
<dbReference type="EMBL" id="BHVY01000004">
    <property type="protein sequence ID" value="GIJ88152.1"/>
    <property type="molecule type" value="Genomic_DNA"/>
</dbReference>
<gene>
    <name evidence="5" type="ORF">Asppvi_007069</name>
</gene>
<keyword evidence="2" id="KW-0521">NADP</keyword>
<evidence type="ECO:0000256" key="3">
    <source>
        <dbReference type="ARBA" id="ARBA00023002"/>
    </source>
</evidence>
<dbReference type="GO" id="GO:0016491">
    <property type="term" value="F:oxidoreductase activity"/>
    <property type="evidence" value="ECO:0007669"/>
    <property type="project" value="UniProtKB-KW"/>
</dbReference>
<evidence type="ECO:0000313" key="6">
    <source>
        <dbReference type="Proteomes" id="UP001043456"/>
    </source>
</evidence>
<proteinExistence type="inferred from homology"/>
<name>A0A9P3BBF2_9EURO</name>
<feature type="domain" description="NAD(P)-binding" evidence="4">
    <location>
        <begin position="12"/>
        <end position="192"/>
    </location>
</feature>
<dbReference type="PANTHER" id="PTHR47706">
    <property type="entry name" value="NMRA-LIKE FAMILY PROTEIN"/>
    <property type="match status" value="1"/>
</dbReference>
<keyword evidence="3" id="KW-0560">Oxidoreductase</keyword>
<evidence type="ECO:0000313" key="5">
    <source>
        <dbReference type="EMBL" id="GIJ88152.1"/>
    </source>
</evidence>
<dbReference type="AlphaFoldDB" id="A0A9P3BBF2"/>
<accession>A0A9P3BBF2</accession>
<dbReference type="InterPro" id="IPR036291">
    <property type="entry name" value="NAD(P)-bd_dom_sf"/>
</dbReference>
<organism evidence="5 6">
    <name type="scientific">Aspergillus pseudoviridinutans</name>
    <dbReference type="NCBI Taxonomy" id="1517512"/>
    <lineage>
        <taxon>Eukaryota</taxon>
        <taxon>Fungi</taxon>
        <taxon>Dikarya</taxon>
        <taxon>Ascomycota</taxon>
        <taxon>Pezizomycotina</taxon>
        <taxon>Eurotiomycetes</taxon>
        <taxon>Eurotiomycetidae</taxon>
        <taxon>Eurotiales</taxon>
        <taxon>Aspergillaceae</taxon>
        <taxon>Aspergillus</taxon>
        <taxon>Aspergillus subgen. Fumigati</taxon>
    </lineage>
</organism>
<dbReference type="InterPro" id="IPR016040">
    <property type="entry name" value="NAD(P)-bd_dom"/>
</dbReference>
<dbReference type="Gene3D" id="3.90.25.10">
    <property type="entry name" value="UDP-galactose 4-epimerase, domain 1"/>
    <property type="match status" value="1"/>
</dbReference>